<name>A0A8X6SQR0_TRICX</name>
<evidence type="ECO:0000313" key="2">
    <source>
        <dbReference type="Proteomes" id="UP000887159"/>
    </source>
</evidence>
<dbReference type="EMBL" id="BMAU01021348">
    <property type="protein sequence ID" value="GFY18212.1"/>
    <property type="molecule type" value="Genomic_DNA"/>
</dbReference>
<evidence type="ECO:0000313" key="1">
    <source>
        <dbReference type="EMBL" id="GFY18212.1"/>
    </source>
</evidence>
<comment type="caution">
    <text evidence="1">The sequence shown here is derived from an EMBL/GenBank/DDBJ whole genome shotgun (WGS) entry which is preliminary data.</text>
</comment>
<protein>
    <submittedName>
        <fullName evidence="1">Uncharacterized protein</fullName>
    </submittedName>
</protein>
<keyword evidence="2" id="KW-1185">Reference proteome</keyword>
<accession>A0A8X6SQR0</accession>
<proteinExistence type="predicted"/>
<gene>
    <name evidence="1" type="ORF">TNCV_2046181</name>
</gene>
<dbReference type="Proteomes" id="UP000887159">
    <property type="component" value="Unassembled WGS sequence"/>
</dbReference>
<organism evidence="1 2">
    <name type="scientific">Trichonephila clavipes</name>
    <name type="common">Golden silk orbweaver</name>
    <name type="synonym">Nephila clavipes</name>
    <dbReference type="NCBI Taxonomy" id="2585209"/>
    <lineage>
        <taxon>Eukaryota</taxon>
        <taxon>Metazoa</taxon>
        <taxon>Ecdysozoa</taxon>
        <taxon>Arthropoda</taxon>
        <taxon>Chelicerata</taxon>
        <taxon>Arachnida</taxon>
        <taxon>Araneae</taxon>
        <taxon>Araneomorphae</taxon>
        <taxon>Entelegynae</taxon>
        <taxon>Araneoidea</taxon>
        <taxon>Nephilidae</taxon>
        <taxon>Trichonephila</taxon>
    </lineage>
</organism>
<reference evidence="1" key="1">
    <citation type="submission" date="2020-08" db="EMBL/GenBank/DDBJ databases">
        <title>Multicomponent nature underlies the extraordinary mechanical properties of spider dragline silk.</title>
        <authorList>
            <person name="Kono N."/>
            <person name="Nakamura H."/>
            <person name="Mori M."/>
            <person name="Yoshida Y."/>
            <person name="Ohtoshi R."/>
            <person name="Malay A.D."/>
            <person name="Moran D.A.P."/>
            <person name="Tomita M."/>
            <person name="Numata K."/>
            <person name="Arakawa K."/>
        </authorList>
    </citation>
    <scope>NUCLEOTIDE SEQUENCE</scope>
</reference>
<dbReference type="AlphaFoldDB" id="A0A8X6SQR0"/>
<sequence>MFDSKYCLSLAIFLVAYAYRKNPSSFEAIDGIFIGYEKQLRQETIGRSDNWKEQYLVKKAVGVSISKSLEHIPYVDSAVSNSLFLCKQDAISNKIPLKMKMERLKFKSEIVEALPASPPTNQRQLALTLHGERQLRRILRIQRSSTLAQITTQLNGVPVVQSVNGLCNTRFTVWVSGAVDLREYQCSMLAVELHVLPGQEAQRLECREQETSSME</sequence>